<dbReference type="InParanoid" id="E4V5N8"/>
<reference evidence="5" key="1">
    <citation type="journal article" date="2012" name="MBio">
        <title>Comparative genome analysis of Trichophyton rubrum and related dermatophytes reveals candidate genes involved in infection.</title>
        <authorList>
            <person name="Martinez D.A."/>
            <person name="Oliver B.G."/>
            <person name="Graeser Y."/>
            <person name="Goldberg J.M."/>
            <person name="Li W."/>
            <person name="Martinez-Rossi N.M."/>
            <person name="Monod M."/>
            <person name="Shelest E."/>
            <person name="Barton R.C."/>
            <person name="Birch E."/>
            <person name="Brakhage A.A."/>
            <person name="Chen Z."/>
            <person name="Gurr S.J."/>
            <person name="Heiman D."/>
            <person name="Heitman J."/>
            <person name="Kosti I."/>
            <person name="Rossi A."/>
            <person name="Saif S."/>
            <person name="Samalova M."/>
            <person name="Saunders C.W."/>
            <person name="Shea T."/>
            <person name="Summerbell R.C."/>
            <person name="Xu J."/>
            <person name="Young S."/>
            <person name="Zeng Q."/>
            <person name="Birren B.W."/>
            <person name="Cuomo C.A."/>
            <person name="White T.C."/>
        </authorList>
    </citation>
    <scope>NUCLEOTIDE SEQUENCE [LARGE SCALE GENOMIC DNA]</scope>
    <source>
        <strain evidence="5">ATCC MYA-4604 / CBS 118893</strain>
    </source>
</reference>
<dbReference type="RefSeq" id="XP_003169520.1">
    <property type="nucleotide sequence ID" value="XM_003169472.1"/>
</dbReference>
<dbReference type="OrthoDB" id="434648at2759"/>
<dbReference type="SUPFAM" id="SSF56059">
    <property type="entry name" value="Glutathione synthetase ATP-binding domain-like"/>
    <property type="match status" value="1"/>
</dbReference>
<dbReference type="GeneID" id="10024750"/>
<keyword evidence="2" id="KW-0547">Nucleotide-binding</keyword>
<dbReference type="HOGENOM" id="CLU_1434113_0_0_1"/>
<evidence type="ECO:0000313" key="4">
    <source>
        <dbReference type="EMBL" id="EFR05413.1"/>
    </source>
</evidence>
<keyword evidence="1" id="KW-0436">Ligase</keyword>
<evidence type="ECO:0000256" key="2">
    <source>
        <dbReference type="ARBA" id="ARBA00022741"/>
    </source>
</evidence>
<evidence type="ECO:0000313" key="5">
    <source>
        <dbReference type="Proteomes" id="UP000002669"/>
    </source>
</evidence>
<gene>
    <name evidence="4" type="ORF">MGYG_08425</name>
</gene>
<dbReference type="PANTHER" id="PTHR43585:SF2">
    <property type="entry name" value="ATP-GRASP ENZYME FSQD"/>
    <property type="match status" value="1"/>
</dbReference>
<dbReference type="STRING" id="535722.E4V5N8"/>
<keyword evidence="3" id="KW-0067">ATP-binding</keyword>
<dbReference type="GO" id="GO:0016874">
    <property type="term" value="F:ligase activity"/>
    <property type="evidence" value="ECO:0007669"/>
    <property type="project" value="UniProtKB-KW"/>
</dbReference>
<sequence length="189" mass="20903">MKQAKSGTFIFDLHTAAETDQLSRTFSGPPQSPLNYSVIGLTLAAEGVTNTIIAHAAAKLGFNTSPPEAVGLAQNKFATRQLDNNVFCRMVRSPDELERMLSEDGPHIHYPLIVKPSSSEGVWEVANEQELREKVPLLWRDAFTSWHGHDVVIETYVDGPEVDANMVLIDGKIVFVEVNDDFPGERLGR</sequence>
<evidence type="ECO:0000256" key="1">
    <source>
        <dbReference type="ARBA" id="ARBA00022598"/>
    </source>
</evidence>
<name>E4V5N8_ARTGP</name>
<dbReference type="InterPro" id="IPR052032">
    <property type="entry name" value="ATP-dep_AA_Ligase"/>
</dbReference>
<dbReference type="AlphaFoldDB" id="E4V5N8"/>
<evidence type="ECO:0000256" key="3">
    <source>
        <dbReference type="ARBA" id="ARBA00022840"/>
    </source>
</evidence>
<dbReference type="Proteomes" id="UP000002669">
    <property type="component" value="Unassembled WGS sequence"/>
</dbReference>
<organism evidence="5">
    <name type="scientific">Arthroderma gypseum (strain ATCC MYA-4604 / CBS 118893)</name>
    <name type="common">Microsporum gypseum</name>
    <dbReference type="NCBI Taxonomy" id="535722"/>
    <lineage>
        <taxon>Eukaryota</taxon>
        <taxon>Fungi</taxon>
        <taxon>Dikarya</taxon>
        <taxon>Ascomycota</taxon>
        <taxon>Pezizomycotina</taxon>
        <taxon>Eurotiomycetes</taxon>
        <taxon>Eurotiomycetidae</taxon>
        <taxon>Onygenales</taxon>
        <taxon>Arthrodermataceae</taxon>
        <taxon>Nannizzia</taxon>
    </lineage>
</organism>
<proteinExistence type="predicted"/>
<dbReference type="eggNOG" id="ENOG502QT0U">
    <property type="taxonomic scope" value="Eukaryota"/>
</dbReference>
<dbReference type="PANTHER" id="PTHR43585">
    <property type="entry name" value="FUMIPYRROLE BIOSYNTHESIS PROTEIN C"/>
    <property type="match status" value="1"/>
</dbReference>
<dbReference type="VEuPathDB" id="FungiDB:MGYG_08425"/>
<accession>E4V5N8</accession>
<dbReference type="Gene3D" id="3.30.470.20">
    <property type="entry name" value="ATP-grasp fold, B domain"/>
    <property type="match status" value="1"/>
</dbReference>
<dbReference type="EMBL" id="DS989830">
    <property type="protein sequence ID" value="EFR05413.1"/>
    <property type="molecule type" value="Genomic_DNA"/>
</dbReference>
<keyword evidence="5" id="KW-1185">Reference proteome</keyword>
<dbReference type="GO" id="GO:0005524">
    <property type="term" value="F:ATP binding"/>
    <property type="evidence" value="ECO:0007669"/>
    <property type="project" value="UniProtKB-KW"/>
</dbReference>
<protein>
    <submittedName>
        <fullName evidence="4">Uncharacterized protein</fullName>
    </submittedName>
</protein>